<dbReference type="PROSITE" id="PS01224">
    <property type="entry name" value="ARGC"/>
    <property type="match status" value="1"/>
</dbReference>
<keyword evidence="2 6" id="KW-0055">Arginine biosynthesis</keyword>
<evidence type="ECO:0000259" key="8">
    <source>
        <dbReference type="SMART" id="SM00859"/>
    </source>
</evidence>
<dbReference type="InterPro" id="IPR050085">
    <property type="entry name" value="AGPR"/>
</dbReference>
<evidence type="ECO:0000313" key="10">
    <source>
        <dbReference type="Proteomes" id="UP000611708"/>
    </source>
</evidence>
<dbReference type="EC" id="1.2.1.38" evidence="6"/>
<keyword evidence="4 6" id="KW-0521">NADP</keyword>
<dbReference type="SUPFAM" id="SSF51735">
    <property type="entry name" value="NAD(P)-binding Rossmann-fold domains"/>
    <property type="match status" value="1"/>
</dbReference>
<dbReference type="GO" id="GO:0003942">
    <property type="term" value="F:N-acetyl-gamma-glutamyl-phosphate reductase activity"/>
    <property type="evidence" value="ECO:0007669"/>
    <property type="project" value="UniProtKB-EC"/>
</dbReference>
<evidence type="ECO:0000256" key="3">
    <source>
        <dbReference type="ARBA" id="ARBA00022605"/>
    </source>
</evidence>
<dbReference type="Gene3D" id="3.40.50.720">
    <property type="entry name" value="NAD(P)-binding Rossmann-like Domain"/>
    <property type="match status" value="1"/>
</dbReference>
<dbReference type="InterPro" id="IPR010136">
    <property type="entry name" value="AGPR_type-2"/>
</dbReference>
<dbReference type="SMART" id="SM00859">
    <property type="entry name" value="Semialdhyde_dh"/>
    <property type="match status" value="1"/>
</dbReference>
<feature type="active site" evidence="6 7">
    <location>
        <position position="126"/>
    </location>
</feature>
<comment type="subcellular location">
    <subcellularLocation>
        <location evidence="6">Cytoplasm</location>
    </subcellularLocation>
</comment>
<dbReference type="InterPro" id="IPR000534">
    <property type="entry name" value="Semialdehyde_DH_NAD-bd"/>
</dbReference>
<dbReference type="HAMAP" id="MF_01110">
    <property type="entry name" value="ArgC_type2"/>
    <property type="match status" value="1"/>
</dbReference>
<dbReference type="PANTHER" id="PTHR32338">
    <property type="entry name" value="N-ACETYL-GAMMA-GLUTAMYL-PHOSPHATE REDUCTASE, CHLOROPLASTIC-RELATED-RELATED"/>
    <property type="match status" value="1"/>
</dbReference>
<comment type="catalytic activity">
    <reaction evidence="6">
        <text>N-acetyl-L-glutamate 5-semialdehyde + phosphate + NADP(+) = N-acetyl-L-glutamyl 5-phosphate + NADPH + H(+)</text>
        <dbReference type="Rhea" id="RHEA:21588"/>
        <dbReference type="ChEBI" id="CHEBI:15378"/>
        <dbReference type="ChEBI" id="CHEBI:29123"/>
        <dbReference type="ChEBI" id="CHEBI:43474"/>
        <dbReference type="ChEBI" id="CHEBI:57783"/>
        <dbReference type="ChEBI" id="CHEBI:57936"/>
        <dbReference type="ChEBI" id="CHEBI:58349"/>
        <dbReference type="EC" id="1.2.1.38"/>
    </reaction>
</comment>
<dbReference type="SUPFAM" id="SSF55347">
    <property type="entry name" value="Glyceraldehyde-3-phosphate dehydrogenase-like, C-terminal domain"/>
    <property type="match status" value="1"/>
</dbReference>
<evidence type="ECO:0000256" key="5">
    <source>
        <dbReference type="ARBA" id="ARBA00023002"/>
    </source>
</evidence>
<dbReference type="CDD" id="cd23935">
    <property type="entry name" value="AGPR_2_C"/>
    <property type="match status" value="1"/>
</dbReference>
<dbReference type="Proteomes" id="UP000611708">
    <property type="component" value="Unassembled WGS sequence"/>
</dbReference>
<keyword evidence="10" id="KW-1185">Reference proteome</keyword>
<evidence type="ECO:0000256" key="2">
    <source>
        <dbReference type="ARBA" id="ARBA00022571"/>
    </source>
</evidence>
<name>A0ABS0HVY2_9HYPH</name>
<comment type="caution">
    <text evidence="9">The sequence shown here is derived from an EMBL/GenBank/DDBJ whole genome shotgun (WGS) entry which is preliminary data.</text>
</comment>
<protein>
    <recommendedName>
        <fullName evidence="6">N-acetyl-gamma-glutamyl-phosphate reductase</fullName>
        <shortName evidence="6">AGPR</shortName>
        <ecNumber evidence="6">1.2.1.38</ecNumber>
    </recommendedName>
    <alternativeName>
        <fullName evidence="6">N-acetyl-glutamate semialdehyde dehydrogenase</fullName>
        <shortName evidence="6">NAGSA dehydrogenase</shortName>
    </alternativeName>
</protein>
<dbReference type="RefSeq" id="WP_196264995.1">
    <property type="nucleotide sequence ID" value="NZ_JADQDN010000009.1"/>
</dbReference>
<proteinExistence type="inferred from homology"/>
<organism evidence="9 10">
    <name type="scientific">Microvirga terrestris</name>
    <dbReference type="NCBI Taxonomy" id="2791024"/>
    <lineage>
        <taxon>Bacteria</taxon>
        <taxon>Pseudomonadati</taxon>
        <taxon>Pseudomonadota</taxon>
        <taxon>Alphaproteobacteria</taxon>
        <taxon>Hyphomicrobiales</taxon>
        <taxon>Methylobacteriaceae</taxon>
        <taxon>Microvirga</taxon>
    </lineage>
</organism>
<dbReference type="EMBL" id="JADQDN010000009">
    <property type="protein sequence ID" value="MBF9197635.1"/>
    <property type="molecule type" value="Genomic_DNA"/>
</dbReference>
<reference evidence="9 10" key="1">
    <citation type="submission" date="2020-11" db="EMBL/GenBank/DDBJ databases">
        <authorList>
            <person name="Kim M.K."/>
        </authorList>
    </citation>
    <scope>NUCLEOTIDE SEQUENCE [LARGE SCALE GENOMIC DNA]</scope>
    <source>
        <strain evidence="9 10">BT290</strain>
    </source>
</reference>
<evidence type="ECO:0000256" key="7">
    <source>
        <dbReference type="PROSITE-ProRule" id="PRU10010"/>
    </source>
</evidence>
<sequence>MTTFAVQKTATVFIDGEAGTTGLGIRERLKDVSGIKIRSIDPERRKDPAAKREILAEVDLVVLCLHDDAARETVRLVDGLSGHKPRILDASTAHRVSPGWVYGFAELDSAQREAVAKADRVANPGCYPTGAIALIRPLVDAGLIPADYPVSVNAVSGYSGGGRSMIESYEAGTAPAFELYGLGFEHKHVPELQKYTGLTRRPIFIPSVGNFRQGMLVSVPLHLDALPVKPKAADLEAALMEHYQGGGLVSVVPTISGAKKVERLEPEALNDTDRLELFVFQHDSYNHALLVARLDNLGKGASGAAVQNIQLMLGMI</sequence>
<keyword evidence="1 6" id="KW-0963">Cytoplasm</keyword>
<keyword evidence="5 6" id="KW-0560">Oxidoreductase</keyword>
<dbReference type="Gene3D" id="3.30.360.10">
    <property type="entry name" value="Dihydrodipicolinate Reductase, domain 2"/>
    <property type="match status" value="1"/>
</dbReference>
<comment type="similarity">
    <text evidence="6">Belongs to the NAGSA dehydrogenase family. Type 2 subfamily.</text>
</comment>
<keyword evidence="3 6" id="KW-0028">Amino-acid biosynthesis</keyword>
<dbReference type="InterPro" id="IPR058924">
    <property type="entry name" value="AGPR_dimerisation_dom"/>
</dbReference>
<dbReference type="NCBIfam" id="TIGR01851">
    <property type="entry name" value="argC_other"/>
    <property type="match status" value="1"/>
</dbReference>
<evidence type="ECO:0000256" key="6">
    <source>
        <dbReference type="HAMAP-Rule" id="MF_01110"/>
    </source>
</evidence>
<dbReference type="InterPro" id="IPR023013">
    <property type="entry name" value="AGPR_AS"/>
</dbReference>
<evidence type="ECO:0000313" key="9">
    <source>
        <dbReference type="EMBL" id="MBF9197635.1"/>
    </source>
</evidence>
<feature type="domain" description="Semialdehyde dehydrogenase NAD-binding" evidence="8">
    <location>
        <begin position="11"/>
        <end position="115"/>
    </location>
</feature>
<evidence type="ECO:0000256" key="4">
    <source>
        <dbReference type="ARBA" id="ARBA00022857"/>
    </source>
</evidence>
<dbReference type="Pfam" id="PF22698">
    <property type="entry name" value="Semialdhyde_dhC_1"/>
    <property type="match status" value="1"/>
</dbReference>
<dbReference type="InterPro" id="IPR036291">
    <property type="entry name" value="NAD(P)-bd_dom_sf"/>
</dbReference>
<comment type="function">
    <text evidence="6">Catalyzes the NADPH-dependent reduction of N-acetyl-5-glutamyl phosphate to yield N-acetyl-L-glutamate 5-semialdehyde.</text>
</comment>
<gene>
    <name evidence="6 9" type="primary">argC</name>
    <name evidence="9" type="ORF">I2H36_16475</name>
</gene>
<comment type="pathway">
    <text evidence="6">Amino-acid biosynthesis; L-arginine biosynthesis; N(2)-acetyl-L-ornithine from L-glutamate: step 3/4.</text>
</comment>
<evidence type="ECO:0000256" key="1">
    <source>
        <dbReference type="ARBA" id="ARBA00022490"/>
    </source>
</evidence>
<dbReference type="PANTHER" id="PTHR32338:SF10">
    <property type="entry name" value="N-ACETYL-GAMMA-GLUTAMYL-PHOSPHATE REDUCTASE, CHLOROPLASTIC-RELATED"/>
    <property type="match status" value="1"/>
</dbReference>
<accession>A0ABS0HVY2</accession>